<sequence>MIEQGKISTLQMNVILFPTILATAVLSVPSITMAFAGHDMWLSPLLASPVGLLAIAIAYRLNKRYPHLSPIESSVLILGRLPGKLFGLFFLLYFPHLNGIVLREYGEFILSAILPGTPLFVVMGSLMFVCALNVVSGIEVLGRTGIILVTLMATLLILILLLLIPEMDPAEWLPFAEKGIQPVLLGAFAPASWLSEYVLIGFLLPFVSNRQRVWKSSMISLAVTTFTMVAVNISCLLLFGDVTDRFVFPFMIATRYISYADFLQHIEALIIAIWITGIFIKISVLHYIHALTVAQWLNLKDYRPLVFPLAFLTVAYSFWVISSQSEIGSLLGSTGNLYTLFSLVFLPGMLLLVASIRNSRASALRR</sequence>
<dbReference type="InterPro" id="IPR004761">
    <property type="entry name" value="Spore_GerAB"/>
</dbReference>
<comment type="similarity">
    <text evidence="2">Belongs to the amino acid-polyamine-organocation (APC) superfamily. Spore germination protein (SGP) (TC 2.A.3.9) family.</text>
</comment>
<evidence type="ECO:0000256" key="5">
    <source>
        <dbReference type="ARBA" id="ARBA00022692"/>
    </source>
</evidence>
<keyword evidence="3" id="KW-0813">Transport</keyword>
<keyword evidence="10" id="KW-1185">Reference proteome</keyword>
<evidence type="ECO:0000256" key="4">
    <source>
        <dbReference type="ARBA" id="ARBA00022544"/>
    </source>
</evidence>
<keyword evidence="4" id="KW-0309">Germination</keyword>
<gene>
    <name evidence="9" type="ORF">ACFO1S_05690</name>
</gene>
<dbReference type="PANTHER" id="PTHR34975">
    <property type="entry name" value="SPORE GERMINATION PROTEIN A2"/>
    <property type="match status" value="1"/>
</dbReference>
<proteinExistence type="inferred from homology"/>
<evidence type="ECO:0000313" key="9">
    <source>
        <dbReference type="EMBL" id="MFC4302936.1"/>
    </source>
</evidence>
<feature type="transmembrane region" description="Helical" evidence="8">
    <location>
        <begin position="41"/>
        <end position="61"/>
    </location>
</feature>
<evidence type="ECO:0000256" key="8">
    <source>
        <dbReference type="SAM" id="Phobius"/>
    </source>
</evidence>
<evidence type="ECO:0000256" key="3">
    <source>
        <dbReference type="ARBA" id="ARBA00022448"/>
    </source>
</evidence>
<accession>A0ABV8S5Y0</accession>
<keyword evidence="5 8" id="KW-0812">Transmembrane</keyword>
<dbReference type="EMBL" id="JBHSED010000005">
    <property type="protein sequence ID" value="MFC4302936.1"/>
    <property type="molecule type" value="Genomic_DNA"/>
</dbReference>
<dbReference type="PANTHER" id="PTHR34975:SF2">
    <property type="entry name" value="SPORE GERMINATION PROTEIN A2"/>
    <property type="match status" value="1"/>
</dbReference>
<feature type="transmembrane region" description="Helical" evidence="8">
    <location>
        <begin position="337"/>
        <end position="356"/>
    </location>
</feature>
<feature type="transmembrane region" description="Helical" evidence="8">
    <location>
        <begin position="146"/>
        <end position="164"/>
    </location>
</feature>
<keyword evidence="7 8" id="KW-0472">Membrane</keyword>
<feature type="transmembrane region" description="Helical" evidence="8">
    <location>
        <begin position="108"/>
        <end position="134"/>
    </location>
</feature>
<keyword evidence="6 8" id="KW-1133">Transmembrane helix</keyword>
<feature type="transmembrane region" description="Helical" evidence="8">
    <location>
        <begin position="262"/>
        <end position="284"/>
    </location>
</feature>
<feature type="transmembrane region" description="Helical" evidence="8">
    <location>
        <begin position="184"/>
        <end position="207"/>
    </location>
</feature>
<dbReference type="RefSeq" id="WP_204603205.1">
    <property type="nucleotide sequence ID" value="NZ_JBHSED010000005.1"/>
</dbReference>
<comment type="subcellular location">
    <subcellularLocation>
        <location evidence="1">Membrane</location>
        <topology evidence="1">Multi-pass membrane protein</topology>
    </subcellularLocation>
</comment>
<evidence type="ECO:0000256" key="1">
    <source>
        <dbReference type="ARBA" id="ARBA00004141"/>
    </source>
</evidence>
<dbReference type="Gene3D" id="1.20.1740.10">
    <property type="entry name" value="Amino acid/polyamine transporter I"/>
    <property type="match status" value="1"/>
</dbReference>
<evidence type="ECO:0000313" key="10">
    <source>
        <dbReference type="Proteomes" id="UP001595755"/>
    </source>
</evidence>
<comment type="caution">
    <text evidence="9">The sequence shown here is derived from an EMBL/GenBank/DDBJ whole genome shotgun (WGS) entry which is preliminary data.</text>
</comment>
<organism evidence="9 10">
    <name type="scientific">Cohnella boryungensis</name>
    <dbReference type="NCBI Taxonomy" id="768479"/>
    <lineage>
        <taxon>Bacteria</taxon>
        <taxon>Bacillati</taxon>
        <taxon>Bacillota</taxon>
        <taxon>Bacilli</taxon>
        <taxon>Bacillales</taxon>
        <taxon>Paenibacillaceae</taxon>
        <taxon>Cohnella</taxon>
    </lineage>
</organism>
<evidence type="ECO:0000256" key="7">
    <source>
        <dbReference type="ARBA" id="ARBA00023136"/>
    </source>
</evidence>
<feature type="transmembrane region" description="Helical" evidence="8">
    <location>
        <begin position="73"/>
        <end position="96"/>
    </location>
</feature>
<dbReference type="Pfam" id="PF03845">
    <property type="entry name" value="Spore_permease"/>
    <property type="match status" value="1"/>
</dbReference>
<feature type="transmembrane region" description="Helical" evidence="8">
    <location>
        <begin position="305"/>
        <end position="322"/>
    </location>
</feature>
<protein>
    <submittedName>
        <fullName evidence="9">Endospore germination permease</fullName>
    </submittedName>
</protein>
<feature type="transmembrane region" description="Helical" evidence="8">
    <location>
        <begin position="219"/>
        <end position="242"/>
    </location>
</feature>
<feature type="transmembrane region" description="Helical" evidence="8">
    <location>
        <begin position="12"/>
        <end position="35"/>
    </location>
</feature>
<dbReference type="NCBIfam" id="TIGR00912">
    <property type="entry name" value="2A0309"/>
    <property type="match status" value="1"/>
</dbReference>
<evidence type="ECO:0000256" key="2">
    <source>
        <dbReference type="ARBA" id="ARBA00007998"/>
    </source>
</evidence>
<dbReference type="Proteomes" id="UP001595755">
    <property type="component" value="Unassembled WGS sequence"/>
</dbReference>
<evidence type="ECO:0000256" key="6">
    <source>
        <dbReference type="ARBA" id="ARBA00022989"/>
    </source>
</evidence>
<name>A0ABV8S5Y0_9BACL</name>
<reference evidence="10" key="1">
    <citation type="journal article" date="2019" name="Int. J. Syst. Evol. Microbiol.">
        <title>The Global Catalogue of Microorganisms (GCM) 10K type strain sequencing project: providing services to taxonomists for standard genome sequencing and annotation.</title>
        <authorList>
            <consortium name="The Broad Institute Genomics Platform"/>
            <consortium name="The Broad Institute Genome Sequencing Center for Infectious Disease"/>
            <person name="Wu L."/>
            <person name="Ma J."/>
        </authorList>
    </citation>
    <scope>NUCLEOTIDE SEQUENCE [LARGE SCALE GENOMIC DNA]</scope>
    <source>
        <strain evidence="10">CGMCC 4.1641</strain>
    </source>
</reference>